<accession>A0ACC3A6F3</accession>
<evidence type="ECO:0000313" key="2">
    <source>
        <dbReference type="Proteomes" id="UP001172386"/>
    </source>
</evidence>
<gene>
    <name evidence="1" type="ORF">H2198_005237</name>
</gene>
<proteinExistence type="predicted"/>
<reference evidence="1" key="1">
    <citation type="submission" date="2022-10" db="EMBL/GenBank/DDBJ databases">
        <title>Culturing micro-colonial fungi from biological soil crusts in the Mojave desert and describing Neophaeococcomyces mojavensis, and introducing the new genera and species Taxawa tesnikishii.</title>
        <authorList>
            <person name="Kurbessoian T."/>
            <person name="Stajich J.E."/>
        </authorList>
    </citation>
    <scope>NUCLEOTIDE SEQUENCE</scope>
    <source>
        <strain evidence="1">JES_112</strain>
    </source>
</reference>
<keyword evidence="2" id="KW-1185">Reference proteome</keyword>
<sequence length="255" mass="28348">MSSFRCLTSSSFQTTNAFGDNTSSENFIEDAHGLQDSYEWLNSHGNYDTNSLLVEALDHPSGESFSSTLSWDTPPAQNDGATKIEPHEHDRTNKTTSIEPNSPSLHWAASMSTAAHSNFFGLDITVNNSFDHLELTADMVEQAQKTLQSWTDLTSKPSSDGAEMAKSACSDSSPKRSTTQNSPIAKSTNSKVTKTFHFVANSDKKTATRLRNTLASRNLRQSKVNRIAQLEKQLEKQLQETEIWQRRAIEAGWKE</sequence>
<name>A0ACC3A6F3_9EURO</name>
<dbReference type="EMBL" id="JAPDRQ010000084">
    <property type="protein sequence ID" value="KAJ9656077.1"/>
    <property type="molecule type" value="Genomic_DNA"/>
</dbReference>
<evidence type="ECO:0000313" key="1">
    <source>
        <dbReference type="EMBL" id="KAJ9656077.1"/>
    </source>
</evidence>
<comment type="caution">
    <text evidence="1">The sequence shown here is derived from an EMBL/GenBank/DDBJ whole genome shotgun (WGS) entry which is preliminary data.</text>
</comment>
<organism evidence="1 2">
    <name type="scientific">Neophaeococcomyces mojaviensis</name>
    <dbReference type="NCBI Taxonomy" id="3383035"/>
    <lineage>
        <taxon>Eukaryota</taxon>
        <taxon>Fungi</taxon>
        <taxon>Dikarya</taxon>
        <taxon>Ascomycota</taxon>
        <taxon>Pezizomycotina</taxon>
        <taxon>Eurotiomycetes</taxon>
        <taxon>Chaetothyriomycetidae</taxon>
        <taxon>Chaetothyriales</taxon>
        <taxon>Chaetothyriales incertae sedis</taxon>
        <taxon>Neophaeococcomyces</taxon>
    </lineage>
</organism>
<dbReference type="Proteomes" id="UP001172386">
    <property type="component" value="Unassembled WGS sequence"/>
</dbReference>
<protein>
    <submittedName>
        <fullName evidence="1">Uncharacterized protein</fullName>
    </submittedName>
</protein>